<dbReference type="EMBL" id="UYRT01106747">
    <property type="protein sequence ID" value="VDN44630.1"/>
    <property type="molecule type" value="Genomic_DNA"/>
</dbReference>
<name>A0A183EXR6_9BILA</name>
<evidence type="ECO:0000313" key="3">
    <source>
        <dbReference type="WBParaSite" id="GPUH_0002578701-mRNA-1"/>
    </source>
</evidence>
<reference evidence="3" key="1">
    <citation type="submission" date="2016-06" db="UniProtKB">
        <authorList>
            <consortium name="WormBaseParasite"/>
        </authorList>
    </citation>
    <scope>IDENTIFICATION</scope>
</reference>
<evidence type="ECO:0000313" key="2">
    <source>
        <dbReference type="Proteomes" id="UP000271098"/>
    </source>
</evidence>
<dbReference type="AlphaFoldDB" id="A0A183EXR6"/>
<proteinExistence type="predicted"/>
<gene>
    <name evidence="1" type="ORF">GPUH_LOCUS25756</name>
</gene>
<dbReference type="Proteomes" id="UP000271098">
    <property type="component" value="Unassembled WGS sequence"/>
</dbReference>
<organism evidence="3">
    <name type="scientific">Gongylonema pulchrum</name>
    <dbReference type="NCBI Taxonomy" id="637853"/>
    <lineage>
        <taxon>Eukaryota</taxon>
        <taxon>Metazoa</taxon>
        <taxon>Ecdysozoa</taxon>
        <taxon>Nematoda</taxon>
        <taxon>Chromadorea</taxon>
        <taxon>Rhabditida</taxon>
        <taxon>Spirurina</taxon>
        <taxon>Spiruromorpha</taxon>
        <taxon>Spiruroidea</taxon>
        <taxon>Gongylonematidae</taxon>
        <taxon>Gongylonema</taxon>
    </lineage>
</organism>
<accession>A0A183EXR6</accession>
<keyword evidence="2" id="KW-1185">Reference proteome</keyword>
<reference evidence="1 2" key="2">
    <citation type="submission" date="2018-11" db="EMBL/GenBank/DDBJ databases">
        <authorList>
            <consortium name="Pathogen Informatics"/>
        </authorList>
    </citation>
    <scope>NUCLEOTIDE SEQUENCE [LARGE SCALE GENOMIC DNA]</scope>
</reference>
<dbReference type="WBParaSite" id="GPUH_0002578701-mRNA-1">
    <property type="protein sequence ID" value="GPUH_0002578701-mRNA-1"/>
    <property type="gene ID" value="GPUH_0002578701"/>
</dbReference>
<evidence type="ECO:0000313" key="1">
    <source>
        <dbReference type="EMBL" id="VDN44630.1"/>
    </source>
</evidence>
<sequence>MIRINDAKRSQWKYYQQHTGQHYELTTVPGFPAVSNRRQIVRMLLCTKPLFIANKYGPDLNRSSGRDVLNQYRIKAYLRSPSKFSTSNTSKNAGLSQESVTTGAKVLCTEMI</sequence>
<protein>
    <submittedName>
        <fullName evidence="3">Transposase</fullName>
    </submittedName>
</protein>